<name>A0A1X1SWI2_9MYCO</name>
<gene>
    <name evidence="1" type="ORF">MCNS_04770</name>
</gene>
<proteinExistence type="predicted"/>
<evidence type="ECO:0000313" key="1">
    <source>
        <dbReference type="EMBL" id="BBZ37414.1"/>
    </source>
</evidence>
<keyword evidence="2" id="KW-1185">Reference proteome</keyword>
<protein>
    <submittedName>
        <fullName evidence="1">Uncharacterized protein</fullName>
    </submittedName>
</protein>
<dbReference type="Proteomes" id="UP000467385">
    <property type="component" value="Chromosome"/>
</dbReference>
<sequence length="450" mass="49516">MEIVDAFLPDSSANSQWYQEIEAFMFRAGAEGDDAPRTVADPINALAEIQQDWVSRQRRPTAPEASRLIYGLGAVVHLTRTVQIASMPFSDPTADERGRSLLADVFALTGGQEFEQRAAFFSLDQIDTIGNLFADHFLSWKHWTETSQRLVAMGVLTEEAASVPLCNACVITYNGIESVVVDSVLSSNQVSLNDLKAVVDPRNWRHDCGSFFCDMRYENLRTDGWRRVLETVGLCAFPEEVSPRLVTMLKFLKTTVNKPERHEARLDYELNDPFPTPPSDGKITVDHGFINMWTEPNGDPDQPPVYVRTRKVCHIDGMRPYTMKRFVCAFGYAFIVAEMLFGSALDPKAAAFGWDDPATEHPGNPSGQPPGGGTKPPPSSGNSAASTAIKMVAACVEDLTVKQYDLADKWMAGQLTVADLAQYGAEVGARIASDPWKFIQAITQPKGGGK</sequence>
<accession>A0A1X1SWI2</accession>
<dbReference type="EMBL" id="AP022613">
    <property type="protein sequence ID" value="BBZ37414.1"/>
    <property type="molecule type" value="Genomic_DNA"/>
</dbReference>
<organism evidence="1 2">
    <name type="scientific">Mycobacterium conspicuum</name>
    <dbReference type="NCBI Taxonomy" id="44010"/>
    <lineage>
        <taxon>Bacteria</taxon>
        <taxon>Bacillati</taxon>
        <taxon>Actinomycetota</taxon>
        <taxon>Actinomycetes</taxon>
        <taxon>Mycobacteriales</taxon>
        <taxon>Mycobacteriaceae</taxon>
        <taxon>Mycobacterium</taxon>
    </lineage>
</organism>
<dbReference type="STRING" id="44010.AWC00_24935"/>
<dbReference type="RefSeq" id="WP_085235515.1">
    <property type="nucleotide sequence ID" value="NZ_AP022613.1"/>
</dbReference>
<evidence type="ECO:0000313" key="2">
    <source>
        <dbReference type="Proteomes" id="UP000467385"/>
    </source>
</evidence>
<reference evidence="1 2" key="1">
    <citation type="journal article" date="2019" name="Emerg. Microbes Infect.">
        <title>Comprehensive subspecies identification of 175 nontuberculous mycobacteria species based on 7547 genomic profiles.</title>
        <authorList>
            <person name="Matsumoto Y."/>
            <person name="Kinjo T."/>
            <person name="Motooka D."/>
            <person name="Nabeya D."/>
            <person name="Jung N."/>
            <person name="Uechi K."/>
            <person name="Horii T."/>
            <person name="Iida T."/>
            <person name="Fujita J."/>
            <person name="Nakamura S."/>
        </authorList>
    </citation>
    <scope>NUCLEOTIDE SEQUENCE [LARGE SCALE GENOMIC DNA]</scope>
    <source>
        <strain evidence="1 2">JCM 14738</strain>
    </source>
</reference>
<dbReference type="AlphaFoldDB" id="A0A1X1SWI2"/>
<dbReference type="OrthoDB" id="4668401at2"/>